<dbReference type="HOGENOM" id="CLU_408168_0_0_0"/>
<dbReference type="Pfam" id="PF13289">
    <property type="entry name" value="SIR2_2"/>
    <property type="match status" value="1"/>
</dbReference>
<protein>
    <recommendedName>
        <fullName evidence="1">CHAT domain-containing protein</fullName>
    </recommendedName>
</protein>
<dbReference type="Proteomes" id="UP000054010">
    <property type="component" value="Unassembled WGS sequence"/>
</dbReference>
<dbReference type="EMBL" id="ADVR01000141">
    <property type="protein sequence ID" value="EFO78941.1"/>
    <property type="molecule type" value="Genomic_DNA"/>
</dbReference>
<gene>
    <name evidence="2" type="ORF">OSCT_3186</name>
</gene>
<organism evidence="2 3">
    <name type="scientific">Oscillochloris trichoides DG-6</name>
    <dbReference type="NCBI Taxonomy" id="765420"/>
    <lineage>
        <taxon>Bacteria</taxon>
        <taxon>Bacillati</taxon>
        <taxon>Chloroflexota</taxon>
        <taxon>Chloroflexia</taxon>
        <taxon>Chloroflexales</taxon>
        <taxon>Chloroflexineae</taxon>
        <taxon>Oscillochloridaceae</taxon>
        <taxon>Oscillochloris</taxon>
    </lineage>
</organism>
<dbReference type="InterPro" id="IPR024983">
    <property type="entry name" value="CHAT_dom"/>
</dbReference>
<sequence>MAAFADLELGLNRRPDGRYGIDLRFNQPDSDTDIRLMRDEAQPIEIDAAQLLALNTDPIGYGRYLAQQLFADEALRRAFEQARSAAASLDAPLRVRLAISANAAELHGVRWETLRDPADDTPLLTNEQLLFSRYLTSSDWRPVKLRPRGDLRALIAIANPQGLERFRMGAVDVAAEQSRALSGLSGMPSTLLATPGSANLDSILNQLRNGMDILYLVCHGSLVNGEPLLWLEDAQNQIARVSGVELVTRLRELRQRPRLIVLASCQSAGTGAGQEALLAIGPRLAEAGIPAVLAMQGQISMETNAAFMPAFFRELMRDGQIDRAMAVARSAVSHRQDSWMPVLIMRLKSGRIWYVPGFADDKANFQKWPALVRGIKSGRCTPILGPGLTETILGSSREIAQRWADEYTFPLAPHEREDLPQVAQYIAVNQDDQFLRDELADSIRRELLRQNSTLIGPGKEKAPLNDLITIVGKALRSNDEAEPHRVLAKLKLPLYITTNADTLLEEALRDAGVEPRTALCPWNEYIEQSQDAYDEEPDPEHPLVYHLFGILDEPDSLVLTEDDYFNYLIGVTSNRELIPDAVRRALTDTAMLFLGFRVDDWIFRILFRSFMRDQGGGRRRKYTHVAAQIDPEEGRTIEPERARSYLESYFQGEDISIYWGSSEDFIRDLASRL</sequence>
<comment type="caution">
    <text evidence="2">The sequence shown here is derived from an EMBL/GenBank/DDBJ whole genome shotgun (WGS) entry which is preliminary data.</text>
</comment>
<dbReference type="STRING" id="765420.OSCT_3186"/>
<proteinExistence type="predicted"/>
<evidence type="ECO:0000313" key="2">
    <source>
        <dbReference type="EMBL" id="EFO78941.1"/>
    </source>
</evidence>
<name>E1IIN5_9CHLR</name>
<keyword evidence="3" id="KW-1185">Reference proteome</keyword>
<dbReference type="AlphaFoldDB" id="E1IIN5"/>
<dbReference type="Pfam" id="PF12770">
    <property type="entry name" value="CHAT"/>
    <property type="match status" value="1"/>
</dbReference>
<dbReference type="eggNOG" id="COG4995">
    <property type="taxonomic scope" value="Bacteria"/>
</dbReference>
<evidence type="ECO:0000259" key="1">
    <source>
        <dbReference type="Pfam" id="PF12770"/>
    </source>
</evidence>
<reference evidence="2 3" key="1">
    <citation type="journal article" date="2011" name="J. Bacteriol.">
        <title>Draft genome sequence of the anoxygenic filamentous phototrophic bacterium Oscillochloris trichoides subsp. DG-6.</title>
        <authorList>
            <person name="Kuznetsov B.B."/>
            <person name="Ivanovsky R.N."/>
            <person name="Keppen O.I."/>
            <person name="Sukhacheva M.V."/>
            <person name="Bumazhkin B.K."/>
            <person name="Patutina E.O."/>
            <person name="Beletsky A.V."/>
            <person name="Mardanov A.V."/>
            <person name="Baslerov R.V."/>
            <person name="Panteleeva A.N."/>
            <person name="Kolganova T.V."/>
            <person name="Ravin N.V."/>
            <person name="Skryabin K.G."/>
        </authorList>
    </citation>
    <scope>NUCLEOTIDE SEQUENCE [LARGE SCALE GENOMIC DNA]</scope>
    <source>
        <strain evidence="2 3">DG-6</strain>
    </source>
</reference>
<accession>E1IIN5</accession>
<evidence type="ECO:0000313" key="3">
    <source>
        <dbReference type="Proteomes" id="UP000054010"/>
    </source>
</evidence>
<dbReference type="OrthoDB" id="163100at2"/>
<feature type="domain" description="CHAT" evidence="1">
    <location>
        <begin position="62"/>
        <end position="336"/>
    </location>
</feature>